<dbReference type="Proteomes" id="UP001396334">
    <property type="component" value="Unassembled WGS sequence"/>
</dbReference>
<dbReference type="PROSITE" id="PS50158">
    <property type="entry name" value="ZF_CCHC"/>
    <property type="match status" value="1"/>
</dbReference>
<reference evidence="4 5" key="1">
    <citation type="journal article" date="2024" name="G3 (Bethesda)">
        <title>Genome assembly of Hibiscus sabdariffa L. provides insights into metabolisms of medicinal natural products.</title>
        <authorList>
            <person name="Kim T."/>
        </authorList>
    </citation>
    <scope>NUCLEOTIDE SEQUENCE [LARGE SCALE GENOMIC DNA]</scope>
    <source>
        <strain evidence="4">TK-2024</strain>
        <tissue evidence="4">Old leaves</tissue>
    </source>
</reference>
<name>A0ABR2TJL6_9ROSI</name>
<keyword evidence="1" id="KW-0862">Zinc</keyword>
<gene>
    <name evidence="4" type="ORF">V6N11_022472</name>
</gene>
<evidence type="ECO:0000313" key="4">
    <source>
        <dbReference type="EMBL" id="KAK9037566.1"/>
    </source>
</evidence>
<evidence type="ECO:0000256" key="1">
    <source>
        <dbReference type="PROSITE-ProRule" id="PRU00047"/>
    </source>
</evidence>
<comment type="caution">
    <text evidence="4">The sequence shown here is derived from an EMBL/GenBank/DDBJ whole genome shotgun (WGS) entry which is preliminary data.</text>
</comment>
<feature type="region of interest" description="Disordered" evidence="2">
    <location>
        <begin position="86"/>
        <end position="105"/>
    </location>
</feature>
<keyword evidence="1" id="KW-0863">Zinc-finger</keyword>
<keyword evidence="5" id="KW-1185">Reference proteome</keyword>
<feature type="compositionally biased region" description="Polar residues" evidence="2">
    <location>
        <begin position="1"/>
        <end position="12"/>
    </location>
</feature>
<evidence type="ECO:0000259" key="3">
    <source>
        <dbReference type="PROSITE" id="PS50158"/>
    </source>
</evidence>
<dbReference type="EMBL" id="JBBPBN010000005">
    <property type="protein sequence ID" value="KAK9037566.1"/>
    <property type="molecule type" value="Genomic_DNA"/>
</dbReference>
<sequence length="362" mass="39064">MSPQISEGSHNSPRVLGDGSVPLTGVVNSRPPDPITLISVPSKLERVAQPISEEDQVEYEGLPVICYSCGRYGHSMEVCNMNKTSSIDAGRNTASARDKDESSKNYGSWMMVSGRKARRESRGMNVESNGTSFFRQGVKKIGKFDVLASLETEIDGDVERAVSRDLGTYGSDVVARTLVADVDNLVTEAAMDQVVDAGCHGDERIILQGSSSVGKVSHANERVSVGGSEVVLSDVVVPVRVSLDPKAHVAVQVVEPVKKMDVLNTPSHRVSAGDGVVSVKNNARLQVRKGGDKKGDQVWKKKGGHCSHNVQLGEWIRELEHELDDNGKEKSVTVLTGDSSQRKPGANVQWRSNTVFSSKLNC</sequence>
<dbReference type="InterPro" id="IPR001878">
    <property type="entry name" value="Znf_CCHC"/>
</dbReference>
<feature type="region of interest" description="Disordered" evidence="2">
    <location>
        <begin position="1"/>
        <end position="28"/>
    </location>
</feature>
<protein>
    <recommendedName>
        <fullName evidence="3">CCHC-type domain-containing protein</fullName>
    </recommendedName>
</protein>
<feature type="domain" description="CCHC-type" evidence="3">
    <location>
        <begin position="66"/>
        <end position="79"/>
    </location>
</feature>
<accession>A0ABR2TJL6</accession>
<evidence type="ECO:0000313" key="5">
    <source>
        <dbReference type="Proteomes" id="UP001396334"/>
    </source>
</evidence>
<evidence type="ECO:0000256" key="2">
    <source>
        <dbReference type="SAM" id="MobiDB-lite"/>
    </source>
</evidence>
<proteinExistence type="predicted"/>
<keyword evidence="1" id="KW-0479">Metal-binding</keyword>
<organism evidence="4 5">
    <name type="scientific">Hibiscus sabdariffa</name>
    <name type="common">roselle</name>
    <dbReference type="NCBI Taxonomy" id="183260"/>
    <lineage>
        <taxon>Eukaryota</taxon>
        <taxon>Viridiplantae</taxon>
        <taxon>Streptophyta</taxon>
        <taxon>Embryophyta</taxon>
        <taxon>Tracheophyta</taxon>
        <taxon>Spermatophyta</taxon>
        <taxon>Magnoliopsida</taxon>
        <taxon>eudicotyledons</taxon>
        <taxon>Gunneridae</taxon>
        <taxon>Pentapetalae</taxon>
        <taxon>rosids</taxon>
        <taxon>malvids</taxon>
        <taxon>Malvales</taxon>
        <taxon>Malvaceae</taxon>
        <taxon>Malvoideae</taxon>
        <taxon>Hibiscus</taxon>
    </lineage>
</organism>
<feature type="compositionally biased region" description="Polar residues" evidence="2">
    <location>
        <begin position="86"/>
        <end position="95"/>
    </location>
</feature>